<dbReference type="Proteomes" id="UP001144323">
    <property type="component" value="Unassembled WGS sequence"/>
</dbReference>
<evidence type="ECO:0000313" key="2">
    <source>
        <dbReference type="EMBL" id="GLI92757.1"/>
    </source>
</evidence>
<comment type="caution">
    <text evidence="2">The sequence shown here is derived from an EMBL/GenBank/DDBJ whole genome shotgun (WGS) entry which is preliminary data.</text>
</comment>
<dbReference type="SUPFAM" id="SSF143631">
    <property type="entry name" value="ApbE-like"/>
    <property type="match status" value="1"/>
</dbReference>
<dbReference type="Gene3D" id="3.10.520.10">
    <property type="entry name" value="ApbE-like domains"/>
    <property type="match status" value="1"/>
</dbReference>
<reference evidence="2" key="1">
    <citation type="journal article" date="2023" name="Int. J. Syst. Evol. Microbiol.">
        <title>Methylocystis iwaonis sp. nov., a type II methane-oxidizing bacterium from surface soil of a rice paddy field in Japan, and emended description of the genus Methylocystis (ex Whittenbury et al. 1970) Bowman et al. 1993.</title>
        <authorList>
            <person name="Kaise H."/>
            <person name="Sawadogo J.B."/>
            <person name="Alam M.S."/>
            <person name="Ueno C."/>
            <person name="Dianou D."/>
            <person name="Shinjo R."/>
            <person name="Asakawa S."/>
        </authorList>
    </citation>
    <scope>NUCLEOTIDE SEQUENCE</scope>
    <source>
        <strain evidence="2">LMG27198</strain>
    </source>
</reference>
<evidence type="ECO:0000313" key="3">
    <source>
        <dbReference type="Proteomes" id="UP001144323"/>
    </source>
</evidence>
<gene>
    <name evidence="2" type="ORF">LMG27198_17490</name>
</gene>
<proteinExistence type="predicted"/>
<evidence type="ECO:0000256" key="1">
    <source>
        <dbReference type="SAM" id="MobiDB-lite"/>
    </source>
</evidence>
<dbReference type="Pfam" id="PF02424">
    <property type="entry name" value="ApbE"/>
    <property type="match status" value="1"/>
</dbReference>
<name>A0A9W6GTE7_9HYPH</name>
<protein>
    <recommendedName>
        <fullName evidence="4">FAD:protein FMN transferase</fullName>
    </recommendedName>
</protein>
<organism evidence="2 3">
    <name type="scientific">Methylocystis echinoides</name>
    <dbReference type="NCBI Taxonomy" id="29468"/>
    <lineage>
        <taxon>Bacteria</taxon>
        <taxon>Pseudomonadati</taxon>
        <taxon>Pseudomonadota</taxon>
        <taxon>Alphaproteobacteria</taxon>
        <taxon>Hyphomicrobiales</taxon>
        <taxon>Methylocystaceae</taxon>
        <taxon>Methylocystis</taxon>
    </lineage>
</organism>
<dbReference type="EMBL" id="BSEC01000001">
    <property type="protein sequence ID" value="GLI92757.1"/>
    <property type="molecule type" value="Genomic_DNA"/>
</dbReference>
<dbReference type="AlphaFoldDB" id="A0A9W6GTE7"/>
<keyword evidence="3" id="KW-1185">Reference proteome</keyword>
<sequence length="111" mass="12821">MALTLNGIAQGYITDRVCDLLRREGVGHTMVDMGELRALDVRPDGSLWRVGLENGKREIKHIVELASRSRHLRRRGNNVRHLGKIRPSFRSAHRRRAPDMVQRLRDCSDRD</sequence>
<accession>A0A9W6GTE7</accession>
<evidence type="ECO:0008006" key="4">
    <source>
        <dbReference type="Google" id="ProtNLM"/>
    </source>
</evidence>
<feature type="compositionally biased region" description="Basic and acidic residues" evidence="1">
    <location>
        <begin position="102"/>
        <end position="111"/>
    </location>
</feature>
<dbReference type="InterPro" id="IPR024932">
    <property type="entry name" value="ApbE"/>
</dbReference>
<feature type="region of interest" description="Disordered" evidence="1">
    <location>
        <begin position="92"/>
        <end position="111"/>
    </location>
</feature>
<dbReference type="InterPro" id="IPR003374">
    <property type="entry name" value="ApbE-like_sf"/>
</dbReference>